<dbReference type="NCBIfam" id="NF011830">
    <property type="entry name" value="PRK15302.1"/>
    <property type="match status" value="1"/>
</dbReference>
<evidence type="ECO:0000256" key="1">
    <source>
        <dbReference type="SAM" id="SignalP"/>
    </source>
</evidence>
<feature type="chain" id="PRO_5002449116" description="DUF1120 domain-containing protein" evidence="1">
    <location>
        <begin position="20"/>
        <end position="223"/>
    </location>
</feature>
<dbReference type="OrthoDB" id="6572497at2"/>
<evidence type="ECO:0008006" key="4">
    <source>
        <dbReference type="Google" id="ProtNLM"/>
    </source>
</evidence>
<evidence type="ECO:0000313" key="3">
    <source>
        <dbReference type="Proteomes" id="UP000033352"/>
    </source>
</evidence>
<evidence type="ECO:0000313" key="2">
    <source>
        <dbReference type="EMBL" id="KJN31391.1"/>
    </source>
</evidence>
<keyword evidence="1" id="KW-0732">Signal</keyword>
<dbReference type="AlphaFoldDB" id="A0A0F1BAQ3"/>
<dbReference type="Pfam" id="PF06551">
    <property type="entry name" value="DUF1120"/>
    <property type="match status" value="1"/>
</dbReference>
<reference evidence="2 3" key="1">
    <citation type="submission" date="2015-03" db="EMBL/GenBank/DDBJ databases">
        <authorList>
            <person name="McCorrison J."/>
            <person name="Sanka R."/>
            <person name="Adams M."/>
            <person name="Brinkac L."/>
            <person name="Nierman W."/>
            <person name="Sutton G."/>
            <person name="Nelson K."/>
            <person name="Kiedrowski L."/>
            <person name="Guerrero D."/>
            <person name="Bonomo R."/>
        </authorList>
    </citation>
    <scope>NUCLEOTIDE SEQUENCE [LARGE SCALE GENOMIC DNA]</scope>
    <source>
        <strain evidence="2 3">35699</strain>
    </source>
</reference>
<dbReference type="Proteomes" id="UP000033352">
    <property type="component" value="Unassembled WGS sequence"/>
</dbReference>
<name>A0A0F1BAQ3_9ENTR</name>
<dbReference type="InterPro" id="IPR010546">
    <property type="entry name" value="DUF1120"/>
</dbReference>
<feature type="signal peptide" evidence="1">
    <location>
        <begin position="1"/>
        <end position="19"/>
    </location>
</feature>
<proteinExistence type="predicted"/>
<dbReference type="RefSeq" id="WP_045284730.1">
    <property type="nucleotide sequence ID" value="NZ_JAMGNB010000003.1"/>
</dbReference>
<protein>
    <recommendedName>
        <fullName evidence="4">DUF1120 domain-containing protein</fullName>
    </recommendedName>
</protein>
<organism evidence="2 3">
    <name type="scientific">Enterobacter sichuanensis</name>
    <dbReference type="NCBI Taxonomy" id="2071710"/>
    <lineage>
        <taxon>Bacteria</taxon>
        <taxon>Pseudomonadati</taxon>
        <taxon>Pseudomonadota</taxon>
        <taxon>Gammaproteobacteria</taxon>
        <taxon>Enterobacterales</taxon>
        <taxon>Enterobacteriaceae</taxon>
        <taxon>Enterobacter</taxon>
        <taxon>Enterobacter cloacae complex</taxon>
    </lineage>
</organism>
<comment type="caution">
    <text evidence="2">The sequence shown here is derived from an EMBL/GenBank/DDBJ whole genome shotgun (WGS) entry which is preliminary data.</text>
</comment>
<accession>A0A0F1BAQ3</accession>
<gene>
    <name evidence="2" type="ORF">SS37_03575</name>
</gene>
<dbReference type="EMBL" id="JZYX01000006">
    <property type="protein sequence ID" value="KJN31391.1"/>
    <property type="molecule type" value="Genomic_DNA"/>
</dbReference>
<sequence>MNKILLAATLFLCVSSSFASETAILKIKGTLTSSACTPEFSNGGVVDYGNIRLGELSSTNVNQLGQRNIELTITCTEATKVAWNLIDDRADSNAGLTVSAGTFTGGAQSAANQTYGLGKAGTVNIGSYAMFMKVNSITADGKTVDPIYQQNGSTTWAKSTDGSSQGENSRNITVALSGSVDPLAFQTATFPLVTSLAIQNTTTLGITDDTRLDGQLTISLKYL</sequence>
<dbReference type="PATRIC" id="fig|1619248.3.peg.4111"/>